<organism evidence="4 5">
    <name type="scientific">Mariniblastus fucicola</name>
    <dbReference type="NCBI Taxonomy" id="980251"/>
    <lineage>
        <taxon>Bacteria</taxon>
        <taxon>Pseudomonadati</taxon>
        <taxon>Planctomycetota</taxon>
        <taxon>Planctomycetia</taxon>
        <taxon>Pirellulales</taxon>
        <taxon>Pirellulaceae</taxon>
        <taxon>Mariniblastus</taxon>
    </lineage>
</organism>
<dbReference type="EC" id="3.4.14.12" evidence="4"/>
<dbReference type="GO" id="GO:0008236">
    <property type="term" value="F:serine-type peptidase activity"/>
    <property type="evidence" value="ECO:0007669"/>
    <property type="project" value="InterPro"/>
</dbReference>
<dbReference type="PANTHER" id="PTHR11731">
    <property type="entry name" value="PROTEASE FAMILY S9B,C DIPEPTIDYL-PEPTIDASE IV-RELATED"/>
    <property type="match status" value="1"/>
</dbReference>
<sequence precursor="true">MIQKFKSIAFYVGILSLLFAMQLNAQQDLSKKQLEHTDYDRWSTMSRSTVSHDGNWAMFGVQNGASDGEATITFRSLVSDKQYVVERGSGARFTPDSKFALYRITPSKKQLKKLRKEKAKPSELPKAVFQVLNLESGDLTTIENVKSFQTPEENGDWVACLLEKPDARDQLKTQKASVKETYEVTEKGLKRPAKPWKLKKRPSNPSTEKQEETKSKKKSSKESKNKSSGKGEKETSKEGSKSKTDATEKKDKKLGTQLALVNLSTGVQRTFPNVTSFRFSKFGDSFAFATSAETGKKKEKSASNKNEKSSKGEKESDSEVEANPDELDGVYLIELDTLKKTKIAEGLGNYKRFAFNEDGSQLAFLSDKDDYESETPSWSLYHWKSRSKVAKKIAHEGESGIPDGWWVASGSSQQFSEDGKRLYFDTAPIPDQVLKERKTDKKEEDEDTVKLDVWHWQDPQLQPQQILQADRERRRDYRAAWILKSKKIVQLATLEIPNISIDVRSKSKLALANTNLPYQKMMSWDVPGFSDAYLVNLDTGEHDQILQKVKWFASMSPTGKYITWFDGEEQAWFAKSTSDLDGKPTQISKGIKYPLFDELHDTPSLARSYGSAGWLNDDEGLLVYDRYDIWKLDPTGEEKPVCITDGEGRKNEIRYRYVRLDREQRFIDPEQPMMLSSFNTETKASGYSQLKLEIDEEDEQESSPLTKLIMLEENVSGLSKAKDADRVIFTRSTFRMSPDLWHSDMSFKKIHRLSDMNPQQEDYSWGTAELVKWDSADGDELDGILYKPDGFDPAKKYPLMVYFYERNSDNLHRYYSPAAGRSIINFSFYTSRGYVVFIPDIPYTTGEPGQSAANAILPGVEHLIEQGFVDESKVGMQGHSWGGYQTAYLVTQTDMFACAESGAPVSNMTSAYGGIRWSSGMSRMFQYERTQSRIGEDLWSAREKYIRNSPVFYADKINTPLLILHNDQDGAVPWYQGIELFVALRRLEKPAWMLNYNGNPHWVMGDKNRRDFAIRMQQFFDHHLMDAPEPEWMAFGVPAVKKGKEFGLELLEPEVESSEENSEEANSED</sequence>
<feature type="chain" id="PRO_5023028232" evidence="2">
    <location>
        <begin position="26"/>
        <end position="1069"/>
    </location>
</feature>
<dbReference type="GO" id="GO:0008239">
    <property type="term" value="F:dipeptidyl-peptidase activity"/>
    <property type="evidence" value="ECO:0007669"/>
    <property type="project" value="TreeGrafter"/>
</dbReference>
<evidence type="ECO:0000313" key="4">
    <source>
        <dbReference type="EMBL" id="QEG21555.1"/>
    </source>
</evidence>
<dbReference type="KEGG" id="mff:MFFC18_14120"/>
<feature type="compositionally biased region" description="Basic residues" evidence="1">
    <location>
        <begin position="190"/>
        <end position="202"/>
    </location>
</feature>
<dbReference type="AlphaFoldDB" id="A0A5B9P8L8"/>
<evidence type="ECO:0000259" key="3">
    <source>
        <dbReference type="Pfam" id="PF00326"/>
    </source>
</evidence>
<dbReference type="Pfam" id="PF00326">
    <property type="entry name" value="Peptidase_S9"/>
    <property type="match status" value="1"/>
</dbReference>
<gene>
    <name evidence="4" type="primary">ptpA_3</name>
    <name evidence="4" type="ORF">MFFC18_14120</name>
</gene>
<reference evidence="4 5" key="1">
    <citation type="submission" date="2019-08" db="EMBL/GenBank/DDBJ databases">
        <title>Deep-cultivation of Planctomycetes and their phenomic and genomic characterization uncovers novel biology.</title>
        <authorList>
            <person name="Wiegand S."/>
            <person name="Jogler M."/>
            <person name="Boedeker C."/>
            <person name="Pinto D."/>
            <person name="Vollmers J."/>
            <person name="Rivas-Marin E."/>
            <person name="Kohn T."/>
            <person name="Peeters S.H."/>
            <person name="Heuer A."/>
            <person name="Rast P."/>
            <person name="Oberbeckmann S."/>
            <person name="Bunk B."/>
            <person name="Jeske O."/>
            <person name="Meyerdierks A."/>
            <person name="Storesund J.E."/>
            <person name="Kallscheuer N."/>
            <person name="Luecker S."/>
            <person name="Lage O.M."/>
            <person name="Pohl T."/>
            <person name="Merkel B.J."/>
            <person name="Hornburger P."/>
            <person name="Mueller R.-W."/>
            <person name="Bruemmer F."/>
            <person name="Labrenz M."/>
            <person name="Spormann A.M."/>
            <person name="Op den Camp H."/>
            <person name="Overmann J."/>
            <person name="Amann R."/>
            <person name="Jetten M.S.M."/>
            <person name="Mascher T."/>
            <person name="Medema M.H."/>
            <person name="Devos D.P."/>
            <person name="Kaster A.-K."/>
            <person name="Ovreas L."/>
            <person name="Rohde M."/>
            <person name="Galperin M.Y."/>
            <person name="Jogler C."/>
        </authorList>
    </citation>
    <scope>NUCLEOTIDE SEQUENCE [LARGE SCALE GENOMIC DNA]</scope>
    <source>
        <strain evidence="4 5">FC18</strain>
    </source>
</reference>
<feature type="compositionally biased region" description="Basic and acidic residues" evidence="1">
    <location>
        <begin position="294"/>
        <end position="317"/>
    </location>
</feature>
<name>A0A5B9P8L8_9BACT</name>
<dbReference type="OrthoDB" id="108903at2"/>
<dbReference type="PANTHER" id="PTHR11731:SF193">
    <property type="entry name" value="DIPEPTIDYL PEPTIDASE 9"/>
    <property type="match status" value="1"/>
</dbReference>
<dbReference type="GO" id="GO:0006508">
    <property type="term" value="P:proteolysis"/>
    <property type="evidence" value="ECO:0007669"/>
    <property type="project" value="InterPro"/>
</dbReference>
<dbReference type="InterPro" id="IPR011042">
    <property type="entry name" value="6-blade_b-propeller_TolB-like"/>
</dbReference>
<dbReference type="SUPFAM" id="SSF53474">
    <property type="entry name" value="alpha/beta-Hydrolases"/>
    <property type="match status" value="1"/>
</dbReference>
<evidence type="ECO:0000313" key="5">
    <source>
        <dbReference type="Proteomes" id="UP000322214"/>
    </source>
</evidence>
<feature type="compositionally biased region" description="Basic and acidic residues" evidence="1">
    <location>
        <begin position="170"/>
        <end position="189"/>
    </location>
</feature>
<dbReference type="Gene3D" id="2.120.10.30">
    <property type="entry name" value="TolB, C-terminal domain"/>
    <property type="match status" value="1"/>
</dbReference>
<dbReference type="InterPro" id="IPR029058">
    <property type="entry name" value="AB_hydrolase_fold"/>
</dbReference>
<dbReference type="EMBL" id="CP042912">
    <property type="protein sequence ID" value="QEG21555.1"/>
    <property type="molecule type" value="Genomic_DNA"/>
</dbReference>
<feature type="signal peptide" evidence="2">
    <location>
        <begin position="1"/>
        <end position="25"/>
    </location>
</feature>
<dbReference type="RefSeq" id="WP_075083185.1">
    <property type="nucleotide sequence ID" value="NZ_CP042912.1"/>
</dbReference>
<feature type="domain" description="Peptidase S9 prolyl oligopeptidase catalytic" evidence="3">
    <location>
        <begin position="825"/>
        <end position="1024"/>
    </location>
</feature>
<feature type="region of interest" description="Disordered" evidence="1">
    <location>
        <begin position="170"/>
        <end position="255"/>
    </location>
</feature>
<feature type="region of interest" description="Disordered" evidence="1">
    <location>
        <begin position="291"/>
        <end position="323"/>
    </location>
</feature>
<feature type="compositionally biased region" description="Basic and acidic residues" evidence="1">
    <location>
        <begin position="208"/>
        <end position="254"/>
    </location>
</feature>
<accession>A0A5B9P8L8</accession>
<dbReference type="Gene3D" id="3.40.50.1820">
    <property type="entry name" value="alpha/beta hydrolase"/>
    <property type="match status" value="1"/>
</dbReference>
<keyword evidence="5" id="KW-1185">Reference proteome</keyword>
<dbReference type="Proteomes" id="UP000322214">
    <property type="component" value="Chromosome"/>
</dbReference>
<dbReference type="InterPro" id="IPR050278">
    <property type="entry name" value="Serine_Prot_S9B/DPPIV"/>
</dbReference>
<proteinExistence type="predicted"/>
<dbReference type="SUPFAM" id="SSF82171">
    <property type="entry name" value="DPP6 N-terminal domain-like"/>
    <property type="match status" value="1"/>
</dbReference>
<evidence type="ECO:0000256" key="2">
    <source>
        <dbReference type="SAM" id="SignalP"/>
    </source>
</evidence>
<dbReference type="STRING" id="980251.GCA_001642875_00385"/>
<keyword evidence="2" id="KW-0732">Signal</keyword>
<dbReference type="InterPro" id="IPR001375">
    <property type="entry name" value="Peptidase_S9_cat"/>
</dbReference>
<evidence type="ECO:0000256" key="1">
    <source>
        <dbReference type="SAM" id="MobiDB-lite"/>
    </source>
</evidence>
<keyword evidence="4" id="KW-0378">Hydrolase</keyword>
<protein>
    <submittedName>
        <fullName evidence="4">Prolyl tripeptidyl peptidase</fullName>
        <ecNumber evidence="4">3.4.14.12</ecNumber>
    </submittedName>
</protein>